<feature type="compositionally biased region" description="Low complexity" evidence="1">
    <location>
        <begin position="196"/>
        <end position="215"/>
    </location>
</feature>
<dbReference type="PANTHER" id="PTHR22957:SF263">
    <property type="entry name" value="MITOTIC CHECK POINT PROTEIN BUB2"/>
    <property type="match status" value="1"/>
</dbReference>
<reference evidence="3" key="1">
    <citation type="submission" date="2014-03" db="EMBL/GenBank/DDBJ databases">
        <authorList>
            <person name="Casaregola S."/>
        </authorList>
    </citation>
    <scope>NUCLEOTIDE SEQUENCE [LARGE SCALE GENOMIC DNA]</scope>
    <source>
        <strain evidence="3">CLIB 918</strain>
    </source>
</reference>
<dbReference type="Proteomes" id="UP000242525">
    <property type="component" value="Unassembled WGS sequence"/>
</dbReference>
<dbReference type="Gene3D" id="1.10.472.80">
    <property type="entry name" value="Ypt/Rab-GAP domain of gyp1p, domain 3"/>
    <property type="match status" value="1"/>
</dbReference>
<dbReference type="InterPro" id="IPR035969">
    <property type="entry name" value="Rab-GAP_TBC_sf"/>
</dbReference>
<dbReference type="SUPFAM" id="SSF47923">
    <property type="entry name" value="Ypt/Rab-GAP domain of gyp1p"/>
    <property type="match status" value="3"/>
</dbReference>
<dbReference type="FunFam" id="1.10.472.80:FF:000026">
    <property type="entry name" value="Mitotic check point protein (Bub2)"/>
    <property type="match status" value="1"/>
</dbReference>
<dbReference type="PANTHER" id="PTHR22957">
    <property type="entry name" value="TBC1 DOMAIN FAMILY MEMBER GTPASE-ACTIVATING PROTEIN"/>
    <property type="match status" value="1"/>
</dbReference>
<dbReference type="STRING" id="1173061.A0A0J9X6Q1"/>
<feature type="compositionally biased region" description="Polar residues" evidence="1">
    <location>
        <begin position="415"/>
        <end position="426"/>
    </location>
</feature>
<proteinExistence type="predicted"/>
<name>A0A0J9X6Q1_GEOCN</name>
<dbReference type="GO" id="GO:0031030">
    <property type="term" value="P:negative regulation of septation initiation signaling"/>
    <property type="evidence" value="ECO:0007669"/>
    <property type="project" value="TreeGrafter"/>
</dbReference>
<feature type="region of interest" description="Disordered" evidence="1">
    <location>
        <begin position="186"/>
        <end position="215"/>
    </location>
</feature>
<evidence type="ECO:0000259" key="2">
    <source>
        <dbReference type="PROSITE" id="PS50086"/>
    </source>
</evidence>
<dbReference type="GO" id="GO:0005096">
    <property type="term" value="F:GTPase activator activity"/>
    <property type="evidence" value="ECO:0007669"/>
    <property type="project" value="TreeGrafter"/>
</dbReference>
<dbReference type="EMBL" id="CCBN010000004">
    <property type="protein sequence ID" value="CDO52894.1"/>
    <property type="molecule type" value="Genomic_DNA"/>
</dbReference>
<gene>
    <name evidence="3" type="ORF">BN980_GECA04s01231g</name>
</gene>
<dbReference type="AlphaFoldDB" id="A0A0J9X6Q1"/>
<evidence type="ECO:0000313" key="4">
    <source>
        <dbReference type="Proteomes" id="UP000242525"/>
    </source>
</evidence>
<keyword evidence="4" id="KW-1185">Reference proteome</keyword>
<dbReference type="Gene3D" id="1.10.8.270">
    <property type="entry name" value="putative rabgap domain of human tbc1 domain family member 14 like domains"/>
    <property type="match status" value="2"/>
</dbReference>
<organism evidence="3 4">
    <name type="scientific">Geotrichum candidum</name>
    <name type="common">Oospora lactis</name>
    <name type="synonym">Dipodascus geotrichum</name>
    <dbReference type="NCBI Taxonomy" id="1173061"/>
    <lineage>
        <taxon>Eukaryota</taxon>
        <taxon>Fungi</taxon>
        <taxon>Dikarya</taxon>
        <taxon>Ascomycota</taxon>
        <taxon>Saccharomycotina</taxon>
        <taxon>Dipodascomycetes</taxon>
        <taxon>Dipodascales</taxon>
        <taxon>Dipodascaceae</taxon>
        <taxon>Geotrichum</taxon>
    </lineage>
</organism>
<dbReference type="GO" id="GO:0044732">
    <property type="term" value="C:mitotic spindle pole body"/>
    <property type="evidence" value="ECO:0007669"/>
    <property type="project" value="TreeGrafter"/>
</dbReference>
<sequence>MYSVQEDNNNQQPQQLQQPLQLQSPPPLPPPSSSQQDLHRKKHSICSVASSAMASSQGLKRTRKKDTIEMILSRPPMIVKSSLSQLRYHILVDGLKVPKDSEDGLCPYRPYVWSVLLRTPPQSSSEYIELVNKGPCAVYTKIRNDTFRTLTTDVKFQQRVSENALIRVLNSFAWKQLITHRTSQLAAEETDRRMPTSSNINSFNSSITSSNSNQNHNNSSSYFNQDFLYVQGMNVIVAPFLYTCKTEPQAFAMFETFLSRDCPLYIRPTLEGVHTGLMLMDACLEIIDPVLFDALRKKYLTAELYAFASVLTFSACTPPLSEVLVLWDFLFAYGPHLNILFVIAQLNLIRGQLLESKSPISLLRSFPPLRAKEIIKLGISFVALLPKNLYDLLKRHPYDDSVHAIMKKNASSAQNLQKFSKSSNDVGSLKRRPKEMM</sequence>
<feature type="domain" description="Rab-GAP TBC" evidence="2">
    <location>
        <begin position="103"/>
        <end position="334"/>
    </location>
</feature>
<feature type="region of interest" description="Disordered" evidence="1">
    <location>
        <begin position="1"/>
        <end position="43"/>
    </location>
</feature>
<dbReference type="OrthoDB" id="10263206at2759"/>
<dbReference type="InterPro" id="IPR000195">
    <property type="entry name" value="Rab-GAP-TBC_dom"/>
</dbReference>
<protein>
    <submittedName>
        <fullName evidence="3">Similar to Saccharomyces cerevisiae YMR055C BUB2 Mitotic exit network regulator</fullName>
    </submittedName>
</protein>
<dbReference type="SMART" id="SM00164">
    <property type="entry name" value="TBC"/>
    <property type="match status" value="1"/>
</dbReference>
<accession>A0A0J9X6Q1</accession>
<evidence type="ECO:0000256" key="1">
    <source>
        <dbReference type="SAM" id="MobiDB-lite"/>
    </source>
</evidence>
<comment type="caution">
    <text evidence="3">The sequence shown here is derived from an EMBL/GenBank/DDBJ whole genome shotgun (WGS) entry which is preliminary data.</text>
</comment>
<evidence type="ECO:0000313" key="3">
    <source>
        <dbReference type="EMBL" id="CDO52894.1"/>
    </source>
</evidence>
<dbReference type="PROSITE" id="PS50086">
    <property type="entry name" value="TBC_RABGAP"/>
    <property type="match status" value="1"/>
</dbReference>
<feature type="compositionally biased region" description="Polar residues" evidence="1">
    <location>
        <begin position="1"/>
        <end position="10"/>
    </location>
</feature>
<dbReference type="Pfam" id="PF00566">
    <property type="entry name" value="RabGAP-TBC"/>
    <property type="match status" value="1"/>
</dbReference>
<feature type="region of interest" description="Disordered" evidence="1">
    <location>
        <begin position="415"/>
        <end position="437"/>
    </location>
</feature>
<feature type="compositionally biased region" description="Low complexity" evidence="1">
    <location>
        <begin position="11"/>
        <end position="23"/>
    </location>
</feature>